<evidence type="ECO:0000313" key="2">
    <source>
        <dbReference type="EMBL" id="KTC93014.1"/>
    </source>
</evidence>
<gene>
    <name evidence="2" type="ORF">Ldro_0385</name>
</gene>
<comment type="caution">
    <text evidence="2">The sequence shown here is derived from an EMBL/GenBank/DDBJ whole genome shotgun (WGS) entry which is preliminary data.</text>
</comment>
<reference evidence="2 3" key="1">
    <citation type="submission" date="2015-11" db="EMBL/GenBank/DDBJ databases">
        <title>Genomic analysis of 38 Legionella species identifies large and diverse effector repertoires.</title>
        <authorList>
            <person name="Burstein D."/>
            <person name="Amaro F."/>
            <person name="Zusman T."/>
            <person name="Lifshitz Z."/>
            <person name="Cohen O."/>
            <person name="Gilbert J.A."/>
            <person name="Pupko T."/>
            <person name="Shuman H.A."/>
            <person name="Segal G."/>
        </authorList>
    </citation>
    <scope>NUCLEOTIDE SEQUENCE [LARGE SCALE GENOMIC DNA]</scope>
    <source>
        <strain evidence="2 3">ATCC 700990</strain>
    </source>
</reference>
<keyword evidence="3" id="KW-1185">Reference proteome</keyword>
<feature type="region of interest" description="Disordered" evidence="1">
    <location>
        <begin position="199"/>
        <end position="288"/>
    </location>
</feature>
<accession>A0A0W0TBR4</accession>
<name>A0A0W0TBR4_9GAMM</name>
<dbReference type="STRING" id="1212489.Ldro_0385"/>
<dbReference type="AlphaFoldDB" id="A0A0W0TBR4"/>
<feature type="compositionally biased region" description="Basic residues" evidence="1">
    <location>
        <begin position="261"/>
        <end position="276"/>
    </location>
</feature>
<dbReference type="RefSeq" id="WP_058494739.1">
    <property type="nucleotide sequence ID" value="NZ_CAAAIU010000003.1"/>
</dbReference>
<organism evidence="2 3">
    <name type="scientific">Legionella drozanskii LLAP-1</name>
    <dbReference type="NCBI Taxonomy" id="1212489"/>
    <lineage>
        <taxon>Bacteria</taxon>
        <taxon>Pseudomonadati</taxon>
        <taxon>Pseudomonadota</taxon>
        <taxon>Gammaproteobacteria</taxon>
        <taxon>Legionellales</taxon>
        <taxon>Legionellaceae</taxon>
        <taxon>Legionella</taxon>
    </lineage>
</organism>
<feature type="compositionally biased region" description="Basic and acidic residues" evidence="1">
    <location>
        <begin position="237"/>
        <end position="260"/>
    </location>
</feature>
<dbReference type="Proteomes" id="UP000054736">
    <property type="component" value="Unassembled WGS sequence"/>
</dbReference>
<proteinExistence type="predicted"/>
<protein>
    <submittedName>
        <fullName evidence="2">Uncharacterized protein</fullName>
    </submittedName>
</protein>
<dbReference type="EMBL" id="LNXY01000003">
    <property type="protein sequence ID" value="KTC93014.1"/>
    <property type="molecule type" value="Genomic_DNA"/>
</dbReference>
<evidence type="ECO:0000256" key="1">
    <source>
        <dbReference type="SAM" id="MobiDB-lite"/>
    </source>
</evidence>
<dbReference type="PATRIC" id="fig|1212489.4.peg.398"/>
<sequence>MTKLVEIQTLLSVNYEKYFETKDLKYLRHNIESFRAVKNLKREVMSATKEDLSELNNSLFIVAICFVNYAFAVRDTENPEVVYGYVREAAECYELINEAIRDLPPSNLPQELSEQLTRSEFHSLKNEFQIALLNLYFMNINKVSPSEKSLNNIIQTLQGFKKQLEERYHKFDKQFKIKSLLAHIEKRLPNAQGLLTKLQQSNSSQTGNFDESPRQTSTLSSVRKRKPSQDEANNSDSSKKNSSDSRLRKGKDSAHLDSSKSTKKQVSKRVNIKKRRVVEENEEPSSSASLLQELAINAAKATRLPEPAVQAALPGQSISFGSEQEEISSFTIATPNLEEEETPILEMASTSDVAPAIVQTNSTVVSVLATSQGFFEPAPKPTHDLKEALQAWESAYFRDKEAGTSAKKSRALEKLAHALLLESIKLQGDSGDWSGLDRNPAIIIGVQLLVKSAEANPSYQYEAGFAQRLQKLSNRYTELLIPFLSVSFDELPSNKDLYLIDLVGEFMNIVKPNLNGLSVPQSTENVFKYLSNNLNERDYQNVYRGCLNTLIQATKVINQKMQHQSSNQELPSDVFKP</sequence>
<dbReference type="OrthoDB" id="9990931at2"/>
<evidence type="ECO:0000313" key="3">
    <source>
        <dbReference type="Proteomes" id="UP000054736"/>
    </source>
</evidence>
<feature type="compositionally biased region" description="Polar residues" evidence="1">
    <location>
        <begin position="199"/>
        <end position="221"/>
    </location>
</feature>